<dbReference type="InterPro" id="IPR029062">
    <property type="entry name" value="Class_I_gatase-like"/>
</dbReference>
<accession>A0A0R2MU94</accession>
<comment type="similarity">
    <text evidence="1">Belongs to the peptidase S66 family.</text>
</comment>
<gene>
    <name evidence="6" type="ORF">IV56_GL000690</name>
</gene>
<evidence type="ECO:0000256" key="2">
    <source>
        <dbReference type="ARBA" id="ARBA00022801"/>
    </source>
</evidence>
<keyword evidence="6" id="KW-0645">Protease</keyword>
<keyword evidence="2" id="KW-0378">Hydrolase</keyword>
<dbReference type="InterPro" id="IPR040921">
    <property type="entry name" value="Peptidase_S66C"/>
</dbReference>
<reference evidence="6 7" key="1">
    <citation type="journal article" date="2015" name="Genome Announc.">
        <title>Expanding the biotechnology potential of lactobacilli through comparative genomics of 213 strains and associated genera.</title>
        <authorList>
            <person name="Sun Z."/>
            <person name="Harris H.M."/>
            <person name="McCann A."/>
            <person name="Guo C."/>
            <person name="Argimon S."/>
            <person name="Zhang W."/>
            <person name="Yang X."/>
            <person name="Jeffery I.B."/>
            <person name="Cooney J.C."/>
            <person name="Kagawa T.F."/>
            <person name="Liu W."/>
            <person name="Song Y."/>
            <person name="Salvetti E."/>
            <person name="Wrobel A."/>
            <person name="Rasinkangas P."/>
            <person name="Parkhill J."/>
            <person name="Rea M.C."/>
            <person name="O'Sullivan O."/>
            <person name="Ritari J."/>
            <person name="Douillard F.P."/>
            <person name="Paul Ross R."/>
            <person name="Yang R."/>
            <person name="Briner A.E."/>
            <person name="Felis G.E."/>
            <person name="de Vos W.M."/>
            <person name="Barrangou R."/>
            <person name="Klaenhammer T.R."/>
            <person name="Caufield P.W."/>
            <person name="Cui Y."/>
            <person name="Zhang H."/>
            <person name="O'Toole P.W."/>
        </authorList>
    </citation>
    <scope>NUCLEOTIDE SEQUENCE [LARGE SCALE GENOMIC DNA]</scope>
    <source>
        <strain evidence="6 7">DSM 24301</strain>
    </source>
</reference>
<sequence>MVPLIPARLRPGDEIRIVSPSSSLAHIGGMQANLAAKTRLEKLGFTVTFGQHIADNDILESASIASRVADLHEAFRDSHVKAILTTIGGYTANDLLPYIDWQLIADHPKIFCGYSDITILCNAIFARTGLVTYYGPSYSSFKMVALQDYQTQAFLNAVSADYPQPLTASTEWSSDAWFLPQPRKLHPNRWGVYHAGQTTGVSMGGNHATLPLLFGTAYLPSVPDPVLFFESSEGSAVQDFNRDLAQTLQVLPHLKALLIGRFPKETGMTEAKMRYILDKFPLLQTIPVIYDLNVGHTQPIFTVPIGQALTVDTDKLTLTF</sequence>
<dbReference type="AlphaFoldDB" id="A0A0R2MU94"/>
<protein>
    <submittedName>
        <fullName evidence="6">U61 family carboxypeptidase</fullName>
    </submittedName>
</protein>
<dbReference type="GO" id="GO:0004180">
    <property type="term" value="F:carboxypeptidase activity"/>
    <property type="evidence" value="ECO:0007669"/>
    <property type="project" value="UniProtKB-KW"/>
</dbReference>
<dbReference type="Gene3D" id="3.40.50.10740">
    <property type="entry name" value="Class I glutamine amidotransferase-like"/>
    <property type="match status" value="1"/>
</dbReference>
<feature type="domain" description="LD-carboxypeptidase N-terminal" evidence="4">
    <location>
        <begin position="15"/>
        <end position="135"/>
    </location>
</feature>
<dbReference type="InterPro" id="IPR003507">
    <property type="entry name" value="S66_fam"/>
</dbReference>
<feature type="active site" description="Charge relay system" evidence="3">
    <location>
        <position position="230"/>
    </location>
</feature>
<name>A0A0R2MU94_9LACO</name>
<comment type="caution">
    <text evidence="6">The sequence shown here is derived from an EMBL/GenBank/DDBJ whole genome shotgun (WGS) entry which is preliminary data.</text>
</comment>
<evidence type="ECO:0000259" key="5">
    <source>
        <dbReference type="Pfam" id="PF17676"/>
    </source>
</evidence>
<feature type="active site" description="Charge relay system" evidence="3">
    <location>
        <position position="296"/>
    </location>
</feature>
<dbReference type="InterPro" id="IPR027461">
    <property type="entry name" value="Carboxypeptidase_A_C_sf"/>
</dbReference>
<dbReference type="InterPro" id="IPR027478">
    <property type="entry name" value="LdcA_N"/>
</dbReference>
<dbReference type="PANTHER" id="PTHR30237">
    <property type="entry name" value="MURAMOYLTETRAPEPTIDE CARBOXYPEPTIDASE"/>
    <property type="match status" value="1"/>
</dbReference>
<evidence type="ECO:0000256" key="1">
    <source>
        <dbReference type="ARBA" id="ARBA00010233"/>
    </source>
</evidence>
<dbReference type="Proteomes" id="UP000050969">
    <property type="component" value="Unassembled WGS sequence"/>
</dbReference>
<dbReference type="Gene3D" id="3.50.30.60">
    <property type="entry name" value="LD-carboxypeptidase A C-terminal domain-like"/>
    <property type="match status" value="1"/>
</dbReference>
<dbReference type="STRING" id="1293598.IV56_GL000690"/>
<dbReference type="PIRSF" id="PIRSF028757">
    <property type="entry name" value="LD-carboxypeptidase"/>
    <property type="match status" value="1"/>
</dbReference>
<evidence type="ECO:0000313" key="7">
    <source>
        <dbReference type="Proteomes" id="UP000050969"/>
    </source>
</evidence>
<keyword evidence="6" id="KW-0121">Carboxypeptidase</keyword>
<proteinExistence type="inferred from homology"/>
<dbReference type="RefSeq" id="WP_056992833.1">
    <property type="nucleotide sequence ID" value="NZ_JQCE01000027.1"/>
</dbReference>
<dbReference type="InterPro" id="IPR040449">
    <property type="entry name" value="Peptidase_S66_N"/>
</dbReference>
<evidence type="ECO:0000313" key="6">
    <source>
        <dbReference type="EMBL" id="KRO17001.1"/>
    </source>
</evidence>
<dbReference type="Pfam" id="PF17676">
    <property type="entry name" value="Peptidase_S66C"/>
    <property type="match status" value="1"/>
</dbReference>
<dbReference type="CDD" id="cd07062">
    <property type="entry name" value="Peptidase_S66_mccF_like"/>
    <property type="match status" value="1"/>
</dbReference>
<keyword evidence="7" id="KW-1185">Reference proteome</keyword>
<dbReference type="SUPFAM" id="SSF52317">
    <property type="entry name" value="Class I glutamine amidotransferase-like"/>
    <property type="match status" value="1"/>
</dbReference>
<dbReference type="PATRIC" id="fig|1293598.4.peg.734"/>
<feature type="active site" description="Nucleophile" evidence="3">
    <location>
        <position position="115"/>
    </location>
</feature>
<dbReference type="Pfam" id="PF02016">
    <property type="entry name" value="Peptidase_S66"/>
    <property type="match status" value="1"/>
</dbReference>
<organism evidence="6 7">
    <name type="scientific">Lacticaseibacillus saniviri JCM 17471 = DSM 24301</name>
    <dbReference type="NCBI Taxonomy" id="1293598"/>
    <lineage>
        <taxon>Bacteria</taxon>
        <taxon>Bacillati</taxon>
        <taxon>Bacillota</taxon>
        <taxon>Bacilli</taxon>
        <taxon>Lactobacillales</taxon>
        <taxon>Lactobacillaceae</taxon>
        <taxon>Lacticaseibacillus</taxon>
    </lineage>
</organism>
<dbReference type="PANTHER" id="PTHR30237:SF6">
    <property type="entry name" value="CARBOXYPEPTIDASE YOCD-RELATED"/>
    <property type="match status" value="1"/>
</dbReference>
<dbReference type="EMBL" id="JQCE01000027">
    <property type="protein sequence ID" value="KRO17001.1"/>
    <property type="molecule type" value="Genomic_DNA"/>
</dbReference>
<evidence type="ECO:0000256" key="3">
    <source>
        <dbReference type="PIRSR" id="PIRSR028757-1"/>
    </source>
</evidence>
<dbReference type="SUPFAM" id="SSF141986">
    <property type="entry name" value="LD-carboxypeptidase A C-terminal domain-like"/>
    <property type="match status" value="1"/>
</dbReference>
<feature type="domain" description="LD-carboxypeptidase C-terminal" evidence="5">
    <location>
        <begin position="199"/>
        <end position="310"/>
    </location>
</feature>
<evidence type="ECO:0000259" key="4">
    <source>
        <dbReference type="Pfam" id="PF02016"/>
    </source>
</evidence>